<name>A0A8B8IB97_VANTA</name>
<dbReference type="AlphaFoldDB" id="A0A8B8IB97"/>
<evidence type="ECO:0000313" key="2">
    <source>
        <dbReference type="Proteomes" id="UP001652626"/>
    </source>
</evidence>
<dbReference type="PANTHER" id="PTHR21398">
    <property type="entry name" value="AGAP007094-PA"/>
    <property type="match status" value="1"/>
</dbReference>
<reference evidence="3" key="1">
    <citation type="submission" date="2025-08" db="UniProtKB">
        <authorList>
            <consortium name="RefSeq"/>
        </authorList>
    </citation>
    <scope>IDENTIFICATION</scope>
    <source>
        <tissue evidence="3">Whole body</tissue>
    </source>
</reference>
<gene>
    <name evidence="3" type="primary">LOC113398813</name>
</gene>
<dbReference type="Proteomes" id="UP001652626">
    <property type="component" value="Chromosome 14"/>
</dbReference>
<dbReference type="OrthoDB" id="7526931at2759"/>
<accession>A0A8B8IB97</accession>
<dbReference type="SMART" id="SM00718">
    <property type="entry name" value="DM4_12"/>
    <property type="match status" value="1"/>
</dbReference>
<protein>
    <submittedName>
        <fullName evidence="3">Uncharacterized protein LOC113398813</fullName>
    </submittedName>
</protein>
<evidence type="ECO:0000256" key="1">
    <source>
        <dbReference type="SAM" id="Phobius"/>
    </source>
</evidence>
<dbReference type="PANTHER" id="PTHR21398:SF6">
    <property type="entry name" value="AGAP007094-PA"/>
    <property type="match status" value="1"/>
</dbReference>
<keyword evidence="1" id="KW-0812">Transmembrane</keyword>
<feature type="transmembrane region" description="Helical" evidence="1">
    <location>
        <begin position="7"/>
        <end position="24"/>
    </location>
</feature>
<dbReference type="InterPro" id="IPR006631">
    <property type="entry name" value="DM4_12"/>
</dbReference>
<dbReference type="GeneID" id="113398813"/>
<evidence type="ECO:0000313" key="3">
    <source>
        <dbReference type="RefSeq" id="XP_026493531.2"/>
    </source>
</evidence>
<proteinExistence type="predicted"/>
<dbReference type="Pfam" id="PF07841">
    <property type="entry name" value="DM4_12"/>
    <property type="match status" value="1"/>
</dbReference>
<dbReference type="RefSeq" id="XP_026493531.2">
    <property type="nucleotide sequence ID" value="XM_026637746.2"/>
</dbReference>
<keyword evidence="1" id="KW-0472">Membrane</keyword>
<dbReference type="OMA" id="HENCHQI"/>
<sequence>MDRINRVLVLIYVTFIIFFFIQLSETSDHSQVYRQKRYLGFRNVSHFFIRFNFKANMVPWNQIFAQALGFRMNWDDPPDSFRPYHNLNRRAVFRNMEILLDRNGLNGFHCVRRSICEANDIHEPKAIYFKILKIVFRQQSSETEKWYGQTEEDCQASTNKCPFSMLEVSPYTDI</sequence>
<organism evidence="2 3">
    <name type="scientific">Vanessa tameamea</name>
    <name type="common">Kamehameha butterfly</name>
    <dbReference type="NCBI Taxonomy" id="334116"/>
    <lineage>
        <taxon>Eukaryota</taxon>
        <taxon>Metazoa</taxon>
        <taxon>Ecdysozoa</taxon>
        <taxon>Arthropoda</taxon>
        <taxon>Hexapoda</taxon>
        <taxon>Insecta</taxon>
        <taxon>Pterygota</taxon>
        <taxon>Neoptera</taxon>
        <taxon>Endopterygota</taxon>
        <taxon>Lepidoptera</taxon>
        <taxon>Glossata</taxon>
        <taxon>Ditrysia</taxon>
        <taxon>Papilionoidea</taxon>
        <taxon>Nymphalidae</taxon>
        <taxon>Nymphalinae</taxon>
        <taxon>Vanessa</taxon>
    </lineage>
</organism>
<keyword evidence="2" id="KW-1185">Reference proteome</keyword>
<keyword evidence="1" id="KW-1133">Transmembrane helix</keyword>